<dbReference type="GO" id="GO:0006508">
    <property type="term" value="P:proteolysis"/>
    <property type="evidence" value="ECO:0007669"/>
    <property type="project" value="UniProtKB-KW"/>
</dbReference>
<dbReference type="PROSITE" id="PS00138">
    <property type="entry name" value="SUBTILASE_SER"/>
    <property type="match status" value="1"/>
</dbReference>
<dbReference type="EMBL" id="BMNH01000007">
    <property type="protein sequence ID" value="GGO69169.1"/>
    <property type="molecule type" value="Genomic_DNA"/>
</dbReference>
<dbReference type="PANTHER" id="PTHR43806">
    <property type="entry name" value="PEPTIDASE S8"/>
    <property type="match status" value="1"/>
</dbReference>
<dbReference type="Gene3D" id="3.50.30.30">
    <property type="match status" value="1"/>
</dbReference>
<dbReference type="PRINTS" id="PR00723">
    <property type="entry name" value="SUBTILISIN"/>
</dbReference>
<feature type="region of interest" description="Disordered" evidence="7">
    <location>
        <begin position="32"/>
        <end position="51"/>
    </location>
</feature>
<dbReference type="InterPro" id="IPR050131">
    <property type="entry name" value="Peptidase_S8_subtilisin-like"/>
</dbReference>
<evidence type="ECO:0000256" key="1">
    <source>
        <dbReference type="ARBA" id="ARBA00011073"/>
    </source>
</evidence>
<comment type="caution">
    <text evidence="10">The sequence shown here is derived from an EMBL/GenBank/DDBJ whole genome shotgun (WGS) entry which is preliminary data.</text>
</comment>
<feature type="domain" description="Peptidase S8/S53" evidence="9">
    <location>
        <begin position="254"/>
        <end position="516"/>
    </location>
</feature>
<dbReference type="Gene3D" id="3.40.50.200">
    <property type="entry name" value="Peptidase S8/S53 domain"/>
    <property type="match status" value="1"/>
</dbReference>
<evidence type="ECO:0000256" key="2">
    <source>
        <dbReference type="ARBA" id="ARBA00022670"/>
    </source>
</evidence>
<sequence length="1340" mass="141831">MALPRPPLARRAGLLLTAGTMLATALAATPASAAEAERTTPTPAATSQAQAQTVTLSGVRAGKVDITLITGDRVRLSRSEAGKYRVETAPGTRETGRRVSLFTQFAPDGVFVLPDDAVSAIQAGLLDKRLFDVRYLAENGYADDVTKRLPVIVQYPKDQAEASVKSSAAAIPASEPTQTLESINASALDVAKAETGAFWAAVREQPNARQGLAPPGTLRGGIAKIWLDAKVKADLSESVPLVGAPQAWARGHDGTGVKVAVLDTGADTAHPDLNGKIADSRSFVPGQTVKDGHGHGTHVASTIAGTGAASGGRHKGVAPGARLVVGKVLDDQGSGQESWIIEGMEWAARSGARTVSMSLGGAPTDGTDPLSQAVNDLTAETGALFVIAAGNLGADETVSTPGAADAALTVAAVDKSDQLAGFSSRGPRVGDSGLKPDIAAPGVAIAAARAAGTAMGAPVDEHYTSANGTSMATPHVAGAVAIMAQRHPDWKARQLKAALMSTAKDDGFTVYEQGAGRLDLDRATGQQVFTAGGGVDFGRLEESDGPKTGEVLYTNLGDQPVTLALKATMSGGAKLSVADATLTVPAGGTAATTVTLDPSGLELGRYSGAVVAEAEGARLTTPVGAVRDVPTFDLTVRTLDRDGKPRTPTAMSLVDVEGTKGELGPHHVHDTGVIVTRVPAGTVSLLQVLDWVDGDDRANRGWLFDPELTITGDTEITLDARKATRIRFTAPKTAEPLNNFYEVFFQRTLPNGQIYGGTLLNAPPAGAWEKTWALPTKKVTKGKFRFTGQWELGVPEVTMTMRTPKRTTLNPVSRVHVLDRAELHPGYVPFEGTRDLRVVDAGKGRPEDLAGKDLRGALVLIDSEPAQGVMGYECGLQIERVGPIRDAGAAGVLAFNEQRASCPIPLAITQKPFSGPLLPVNVPVAYVSYAEGMKVREAVGRGPVTIRVEGTPITPYSYVFRPYADGRIPDSMHYKVTERQLHRVDFEVPAGSYTKASISRSTWRTDDVTYLGTGTDAVNWALPLPQRRSQWVWPLDPTIVHSTGMSALVTPDRAAEIEESRYRVDVFDKPGSTSQRWFATPSTPGAATASDKVFKLADPKAAPLQSLVVGVPCAICVHDGNLWVTPSMVSGVGERRDDGTAFGDLRPRYEIHLYRDGKEIPNAPVDPFTTLPRYPLPEGEGGYRLTAANDLQHVEWTFTTPPGEDHAKPGLNCYAWWIDGPIEHCRTTPAVYVSYDLGGSLSIENKVAAGRRHTFQLEAYHGPSSAKMPAIAGVKLWTSTDDGATWKPADLKRGRDGVYTAGATYPAYRATKGAVSLKVEAWDAAGNRVKQTTLREFDLR</sequence>
<dbReference type="InterPro" id="IPR006311">
    <property type="entry name" value="TAT_signal"/>
</dbReference>
<dbReference type="Pfam" id="PF00082">
    <property type="entry name" value="Peptidase_S8"/>
    <property type="match status" value="1"/>
</dbReference>
<accession>A0A917Z011</accession>
<evidence type="ECO:0000256" key="6">
    <source>
        <dbReference type="PROSITE-ProRule" id="PRU01240"/>
    </source>
</evidence>
<dbReference type="InterPro" id="IPR015500">
    <property type="entry name" value="Peptidase_S8_subtilisin-rel"/>
</dbReference>
<feature type="active site" description="Charge relay system" evidence="5 6">
    <location>
        <position position="470"/>
    </location>
</feature>
<gene>
    <name evidence="10" type="ORF">GCM10012289_29600</name>
</gene>
<proteinExistence type="inferred from homology"/>
<evidence type="ECO:0000313" key="10">
    <source>
        <dbReference type="EMBL" id="GGO69169.1"/>
    </source>
</evidence>
<dbReference type="GO" id="GO:0004252">
    <property type="term" value="F:serine-type endopeptidase activity"/>
    <property type="evidence" value="ECO:0007669"/>
    <property type="project" value="UniProtKB-UniRule"/>
</dbReference>
<keyword evidence="2 6" id="KW-0645">Protease</keyword>
<reference evidence="10" key="1">
    <citation type="journal article" date="2014" name="Int. J. Syst. Evol. Microbiol.">
        <title>Complete genome sequence of Corynebacterium casei LMG S-19264T (=DSM 44701T), isolated from a smear-ripened cheese.</title>
        <authorList>
            <consortium name="US DOE Joint Genome Institute (JGI-PGF)"/>
            <person name="Walter F."/>
            <person name="Albersmeier A."/>
            <person name="Kalinowski J."/>
            <person name="Ruckert C."/>
        </authorList>
    </citation>
    <scope>NUCLEOTIDE SEQUENCE</scope>
    <source>
        <strain evidence="10">CGMCC 4.7368</strain>
    </source>
</reference>
<keyword evidence="3 6" id="KW-0378">Hydrolase</keyword>
<evidence type="ECO:0000313" key="11">
    <source>
        <dbReference type="Proteomes" id="UP000646523"/>
    </source>
</evidence>
<feature type="signal peptide" evidence="8">
    <location>
        <begin position="1"/>
        <end position="33"/>
    </location>
</feature>
<evidence type="ECO:0000256" key="8">
    <source>
        <dbReference type="SAM" id="SignalP"/>
    </source>
</evidence>
<dbReference type="PROSITE" id="PS51892">
    <property type="entry name" value="SUBTILASE"/>
    <property type="match status" value="1"/>
</dbReference>
<keyword evidence="11" id="KW-1185">Reference proteome</keyword>
<dbReference type="InterPro" id="IPR022398">
    <property type="entry name" value="Peptidase_S8_His-AS"/>
</dbReference>
<organism evidence="10 11">
    <name type="scientific">Nonomuraea cavernae</name>
    <dbReference type="NCBI Taxonomy" id="2045107"/>
    <lineage>
        <taxon>Bacteria</taxon>
        <taxon>Bacillati</taxon>
        <taxon>Actinomycetota</taxon>
        <taxon>Actinomycetes</taxon>
        <taxon>Streptosporangiales</taxon>
        <taxon>Streptosporangiaceae</taxon>
        <taxon>Nonomuraea</taxon>
    </lineage>
</organism>
<name>A0A917Z011_9ACTN</name>
<dbReference type="PROSITE" id="PS51318">
    <property type="entry name" value="TAT"/>
    <property type="match status" value="1"/>
</dbReference>
<dbReference type="PROSITE" id="PS00137">
    <property type="entry name" value="SUBTILASE_HIS"/>
    <property type="match status" value="1"/>
</dbReference>
<keyword evidence="8" id="KW-0732">Signal</keyword>
<dbReference type="InterPro" id="IPR000209">
    <property type="entry name" value="Peptidase_S8/S53_dom"/>
</dbReference>
<evidence type="ECO:0000256" key="7">
    <source>
        <dbReference type="SAM" id="MobiDB-lite"/>
    </source>
</evidence>
<feature type="chain" id="PRO_5036758230" evidence="8">
    <location>
        <begin position="34"/>
        <end position="1340"/>
    </location>
</feature>
<evidence type="ECO:0000259" key="9">
    <source>
        <dbReference type="Pfam" id="PF00082"/>
    </source>
</evidence>
<keyword evidence="4 6" id="KW-0720">Serine protease</keyword>
<dbReference type="InterPro" id="IPR036852">
    <property type="entry name" value="Peptidase_S8/S53_dom_sf"/>
</dbReference>
<protein>
    <submittedName>
        <fullName evidence="10">Peptidase</fullName>
    </submittedName>
</protein>
<evidence type="ECO:0000256" key="3">
    <source>
        <dbReference type="ARBA" id="ARBA00022801"/>
    </source>
</evidence>
<dbReference type="SUPFAM" id="SSF52743">
    <property type="entry name" value="Subtilisin-like"/>
    <property type="match status" value="1"/>
</dbReference>
<dbReference type="InterPro" id="IPR023828">
    <property type="entry name" value="Peptidase_S8_Ser-AS"/>
</dbReference>
<dbReference type="PANTHER" id="PTHR43806:SF65">
    <property type="entry name" value="SERINE PROTEASE APRX"/>
    <property type="match status" value="1"/>
</dbReference>
<feature type="active site" description="Charge relay system" evidence="5 6">
    <location>
        <position position="263"/>
    </location>
</feature>
<dbReference type="RefSeq" id="WP_189124661.1">
    <property type="nucleotide sequence ID" value="NZ_BMNH01000007.1"/>
</dbReference>
<comment type="similarity">
    <text evidence="1 6">Belongs to the peptidase S8 family.</text>
</comment>
<evidence type="ECO:0000256" key="5">
    <source>
        <dbReference type="PIRSR" id="PIRSR615500-1"/>
    </source>
</evidence>
<reference evidence="10" key="2">
    <citation type="submission" date="2020-09" db="EMBL/GenBank/DDBJ databases">
        <authorList>
            <person name="Sun Q."/>
            <person name="Zhou Y."/>
        </authorList>
    </citation>
    <scope>NUCLEOTIDE SEQUENCE</scope>
    <source>
        <strain evidence="10">CGMCC 4.7368</strain>
    </source>
</reference>
<evidence type="ECO:0000256" key="4">
    <source>
        <dbReference type="ARBA" id="ARBA00022825"/>
    </source>
</evidence>
<dbReference type="Proteomes" id="UP000646523">
    <property type="component" value="Unassembled WGS sequence"/>
</dbReference>
<feature type="active site" description="Charge relay system" evidence="5 6">
    <location>
        <position position="295"/>
    </location>
</feature>